<protein>
    <submittedName>
        <fullName evidence="9">Molybdenum cofactor guanylyltransferase</fullName>
    </submittedName>
</protein>
<evidence type="ECO:0000256" key="5">
    <source>
        <dbReference type="ARBA" id="ARBA00022842"/>
    </source>
</evidence>
<dbReference type="PANTHER" id="PTHR19136:SF81">
    <property type="entry name" value="MOLYBDENUM COFACTOR GUANYLYLTRANSFERASE"/>
    <property type="match status" value="1"/>
</dbReference>
<comment type="caution">
    <text evidence="9">The sequence shown here is derived from an EMBL/GenBank/DDBJ whole genome shotgun (WGS) entry which is preliminary data.</text>
</comment>
<keyword evidence="4" id="KW-0547">Nucleotide-binding</keyword>
<dbReference type="GO" id="GO:1902758">
    <property type="term" value="P:bis(molybdopterin guanine dinucleotide)molybdenum biosynthetic process"/>
    <property type="evidence" value="ECO:0007669"/>
    <property type="project" value="TreeGrafter"/>
</dbReference>
<dbReference type="PANTHER" id="PTHR19136">
    <property type="entry name" value="MOLYBDENUM COFACTOR GUANYLYLTRANSFERASE"/>
    <property type="match status" value="1"/>
</dbReference>
<dbReference type="InterPro" id="IPR013482">
    <property type="entry name" value="Molybde_CF_guanTrfase"/>
</dbReference>
<evidence type="ECO:0000313" key="9">
    <source>
        <dbReference type="EMBL" id="RJG48490.1"/>
    </source>
</evidence>
<dbReference type="SUPFAM" id="SSF53448">
    <property type="entry name" value="Nucleotide-diphospho-sugar transferases"/>
    <property type="match status" value="1"/>
</dbReference>
<keyword evidence="5" id="KW-0460">Magnesium</keyword>
<dbReference type="GO" id="GO:0005525">
    <property type="term" value="F:GTP binding"/>
    <property type="evidence" value="ECO:0007669"/>
    <property type="project" value="UniProtKB-KW"/>
</dbReference>
<evidence type="ECO:0000256" key="3">
    <source>
        <dbReference type="ARBA" id="ARBA00022723"/>
    </source>
</evidence>
<dbReference type="InterPro" id="IPR025877">
    <property type="entry name" value="MobA-like_NTP_Trfase"/>
</dbReference>
<dbReference type="CDD" id="cd02503">
    <property type="entry name" value="MobA"/>
    <property type="match status" value="1"/>
</dbReference>
<keyword evidence="10" id="KW-1185">Reference proteome</keyword>
<dbReference type="Pfam" id="PF12804">
    <property type="entry name" value="NTP_transf_3"/>
    <property type="match status" value="1"/>
</dbReference>
<keyword evidence="2 9" id="KW-0808">Transferase</keyword>
<keyword evidence="3" id="KW-0479">Metal-binding</keyword>
<dbReference type="OrthoDB" id="9788394at2"/>
<proteinExistence type="predicted"/>
<evidence type="ECO:0000256" key="6">
    <source>
        <dbReference type="ARBA" id="ARBA00023134"/>
    </source>
</evidence>
<evidence type="ECO:0000256" key="4">
    <source>
        <dbReference type="ARBA" id="ARBA00022741"/>
    </source>
</evidence>
<dbReference type="EMBL" id="QZCH01000008">
    <property type="protein sequence ID" value="RJG48490.1"/>
    <property type="molecule type" value="Genomic_DNA"/>
</dbReference>
<keyword evidence="6" id="KW-0342">GTP-binding</keyword>
<gene>
    <name evidence="9" type="ORF">D1Z90_08340</name>
</gene>
<accession>A0A418YG45</accession>
<evidence type="ECO:0000256" key="1">
    <source>
        <dbReference type="ARBA" id="ARBA00022490"/>
    </source>
</evidence>
<evidence type="ECO:0000259" key="8">
    <source>
        <dbReference type="Pfam" id="PF12804"/>
    </source>
</evidence>
<evidence type="ECO:0000256" key="2">
    <source>
        <dbReference type="ARBA" id="ARBA00022679"/>
    </source>
</evidence>
<evidence type="ECO:0000313" key="10">
    <source>
        <dbReference type="Proteomes" id="UP000283255"/>
    </source>
</evidence>
<sequence>MSFTTLKSLHPARTIAVILAGGRSSRMGQDKALLQHQGGTLLSRTYHLLSQLGFQQVVVSGDYPDFPHIKDAKGQLGPVAGIASCVNALGQQCENMLFVAVDTPLLTAQSCLELLQHNAGQGVYYRSSLLPACLVMSVQLPHTLDTLMQPRAAKQRSLKQLFQTLGCRPIAVPERLSQSLLNANTPEQWRDICQLAAKEES</sequence>
<reference evidence="9 10" key="2">
    <citation type="submission" date="2019-01" db="EMBL/GenBank/DDBJ databases">
        <title>Motilimonas pumilus sp. nov., isolated from the gut of sea cucumber (Apostichopus japonicus).</title>
        <authorList>
            <person name="Wang F.-Q."/>
            <person name="Ren L.-H."/>
            <person name="Lin Y.-W."/>
            <person name="Sun G.-H."/>
            <person name="Du Z.-J."/>
            <person name="Zhao J.-X."/>
            <person name="Liu X.-J."/>
            <person name="Liu L.-J."/>
        </authorList>
    </citation>
    <scope>NUCLEOTIDE SEQUENCE [LARGE SCALE GENOMIC DNA]</scope>
    <source>
        <strain evidence="9 10">PLHSC7-2</strain>
    </source>
</reference>
<organism evidence="9 10">
    <name type="scientific">Motilimonas pumila</name>
    <dbReference type="NCBI Taxonomy" id="2303987"/>
    <lineage>
        <taxon>Bacteria</taxon>
        <taxon>Pseudomonadati</taxon>
        <taxon>Pseudomonadota</taxon>
        <taxon>Gammaproteobacteria</taxon>
        <taxon>Alteromonadales</taxon>
        <taxon>Alteromonadales genera incertae sedis</taxon>
        <taxon>Motilimonas</taxon>
    </lineage>
</organism>
<feature type="domain" description="MobA-like NTP transferase" evidence="8">
    <location>
        <begin position="16"/>
        <end position="147"/>
    </location>
</feature>
<reference evidence="9 10" key="1">
    <citation type="submission" date="2018-09" db="EMBL/GenBank/DDBJ databases">
        <authorList>
            <person name="Wang F."/>
        </authorList>
    </citation>
    <scope>NUCLEOTIDE SEQUENCE [LARGE SCALE GENOMIC DNA]</scope>
    <source>
        <strain evidence="9 10">PLHSC7-2</strain>
    </source>
</reference>
<keyword evidence="9" id="KW-0548">Nucleotidyltransferase</keyword>
<dbReference type="InterPro" id="IPR029044">
    <property type="entry name" value="Nucleotide-diphossugar_trans"/>
</dbReference>
<dbReference type="Proteomes" id="UP000283255">
    <property type="component" value="Unassembled WGS sequence"/>
</dbReference>
<evidence type="ECO:0000256" key="7">
    <source>
        <dbReference type="ARBA" id="ARBA00023150"/>
    </source>
</evidence>
<name>A0A418YG45_9GAMM</name>
<dbReference type="GO" id="GO:0046872">
    <property type="term" value="F:metal ion binding"/>
    <property type="evidence" value="ECO:0007669"/>
    <property type="project" value="UniProtKB-KW"/>
</dbReference>
<dbReference type="GO" id="GO:0016779">
    <property type="term" value="F:nucleotidyltransferase activity"/>
    <property type="evidence" value="ECO:0007669"/>
    <property type="project" value="UniProtKB-KW"/>
</dbReference>
<keyword evidence="1" id="KW-0963">Cytoplasm</keyword>
<keyword evidence="7" id="KW-0501">Molybdenum cofactor biosynthesis</keyword>
<dbReference type="RefSeq" id="WP_119910300.1">
    <property type="nucleotide sequence ID" value="NZ_QZCH01000008.1"/>
</dbReference>
<dbReference type="Gene3D" id="3.90.550.10">
    <property type="entry name" value="Spore Coat Polysaccharide Biosynthesis Protein SpsA, Chain A"/>
    <property type="match status" value="1"/>
</dbReference>
<dbReference type="AlphaFoldDB" id="A0A418YG45"/>